<dbReference type="Proteomes" id="UP000198323">
    <property type="component" value="Unassembled WGS sequence"/>
</dbReference>
<dbReference type="OrthoDB" id="10367624at2759"/>
<evidence type="ECO:0000313" key="1">
    <source>
        <dbReference type="EMBL" id="OXB65870.1"/>
    </source>
</evidence>
<evidence type="ECO:0000313" key="2">
    <source>
        <dbReference type="Proteomes" id="UP000198323"/>
    </source>
</evidence>
<sequence length="81" mass="8416">MKTYFTIEIKDGRVQPHTQSVTPRIVAAPGSQRAAMVRVLLARCEPSSVLTLAAVQPGVAAAGAARAKGAALCPRRVAAPH</sequence>
<comment type="caution">
    <text evidence="1">The sequence shown here is derived from an EMBL/GenBank/DDBJ whole genome shotgun (WGS) entry which is preliminary data.</text>
</comment>
<accession>A0A226NET1</accession>
<gene>
    <name evidence="1" type="ORF">ASZ78_008564</name>
</gene>
<proteinExistence type="predicted"/>
<name>A0A226NET1_CALSU</name>
<organism evidence="1 2">
    <name type="scientific">Callipepla squamata</name>
    <name type="common">Scaled quail</name>
    <dbReference type="NCBI Taxonomy" id="9009"/>
    <lineage>
        <taxon>Eukaryota</taxon>
        <taxon>Metazoa</taxon>
        <taxon>Chordata</taxon>
        <taxon>Craniata</taxon>
        <taxon>Vertebrata</taxon>
        <taxon>Euteleostomi</taxon>
        <taxon>Archelosauria</taxon>
        <taxon>Archosauria</taxon>
        <taxon>Dinosauria</taxon>
        <taxon>Saurischia</taxon>
        <taxon>Theropoda</taxon>
        <taxon>Coelurosauria</taxon>
        <taxon>Aves</taxon>
        <taxon>Neognathae</taxon>
        <taxon>Galloanserae</taxon>
        <taxon>Galliformes</taxon>
        <taxon>Odontophoridae</taxon>
        <taxon>Callipepla</taxon>
    </lineage>
</organism>
<dbReference type="AlphaFoldDB" id="A0A226NET1"/>
<protein>
    <submittedName>
        <fullName evidence="1">Uncharacterized protein</fullName>
    </submittedName>
</protein>
<keyword evidence="2" id="KW-1185">Reference proteome</keyword>
<dbReference type="STRING" id="9009.A0A226NET1"/>
<reference evidence="1 2" key="1">
    <citation type="submission" date="2016-07" db="EMBL/GenBank/DDBJ databases">
        <title>Disparate Historic Effective Population Sizes Predicted by Modern Levels of Genome Diversity for the Scaled Quail (Callipepla squamata) and the Northern Bobwhite (Colinus virginianus): Inferences from First and Second Generation Draft Genome Assemblies for Sympatric New World Quail.</title>
        <authorList>
            <person name="Oldeschulte D.L."/>
            <person name="Halley Y.A."/>
            <person name="Bhattarai E.K."/>
            <person name="Brashear W.A."/>
            <person name="Hill J."/>
            <person name="Metz R.P."/>
            <person name="Johnson C.D."/>
            <person name="Rollins D."/>
            <person name="Peterson M.J."/>
            <person name="Bickhart D.M."/>
            <person name="Decker J.E."/>
            <person name="Seabury C.M."/>
        </authorList>
    </citation>
    <scope>NUCLEOTIDE SEQUENCE [LARGE SCALE GENOMIC DNA]</scope>
    <source>
        <strain evidence="1 2">Texas</strain>
        <tissue evidence="1">Leg muscle</tissue>
    </source>
</reference>
<dbReference type="EMBL" id="MCFN01000078">
    <property type="protein sequence ID" value="OXB65870.1"/>
    <property type="molecule type" value="Genomic_DNA"/>
</dbReference>